<dbReference type="RefSeq" id="WP_006063419.1">
    <property type="nucleotide sequence ID" value="NZ_KB290831.1"/>
</dbReference>
<evidence type="ECO:0000313" key="3">
    <source>
        <dbReference type="EMBL" id="EKX90686.1"/>
    </source>
</evidence>
<organism evidence="3 4">
    <name type="scientific">Corynebacterium durum F0235</name>
    <dbReference type="NCBI Taxonomy" id="1035195"/>
    <lineage>
        <taxon>Bacteria</taxon>
        <taxon>Bacillati</taxon>
        <taxon>Actinomycetota</taxon>
        <taxon>Actinomycetes</taxon>
        <taxon>Mycobacteriales</taxon>
        <taxon>Corynebacteriaceae</taxon>
        <taxon>Corynebacterium</taxon>
    </lineage>
</organism>
<dbReference type="PATRIC" id="fig|1035195.3.peg.1062"/>
<protein>
    <submittedName>
        <fullName evidence="3">Uncharacterized protein</fullName>
    </submittedName>
</protein>
<dbReference type="InterPro" id="IPR026881">
    <property type="entry name" value="WYL_dom"/>
</dbReference>
<dbReference type="AlphaFoldDB" id="L1MID1"/>
<dbReference type="eggNOG" id="COG2378">
    <property type="taxonomic scope" value="Bacteria"/>
</dbReference>
<evidence type="ECO:0000313" key="4">
    <source>
        <dbReference type="Proteomes" id="UP000010445"/>
    </source>
</evidence>
<feature type="domain" description="WYL" evidence="1">
    <location>
        <begin position="157"/>
        <end position="223"/>
    </location>
</feature>
<dbReference type="InterPro" id="IPR057727">
    <property type="entry name" value="WCX_dom"/>
</dbReference>
<dbReference type="STRING" id="1035195.HMPREF9997_01182"/>
<dbReference type="OrthoDB" id="3268930at2"/>
<dbReference type="EMBL" id="AMEM01000017">
    <property type="protein sequence ID" value="EKX90686.1"/>
    <property type="molecule type" value="Genomic_DNA"/>
</dbReference>
<feature type="domain" description="WCX" evidence="2">
    <location>
        <begin position="253"/>
        <end position="320"/>
    </location>
</feature>
<comment type="caution">
    <text evidence="3">The sequence shown here is derived from an EMBL/GenBank/DDBJ whole genome shotgun (WGS) entry which is preliminary data.</text>
</comment>
<gene>
    <name evidence="3" type="ORF">HMPREF9997_01182</name>
</gene>
<dbReference type="Pfam" id="PF13280">
    <property type="entry name" value="WYL"/>
    <property type="match status" value="1"/>
</dbReference>
<proteinExistence type="predicted"/>
<dbReference type="HOGENOM" id="CLU_041141_3_0_11"/>
<keyword evidence="4" id="KW-1185">Reference proteome</keyword>
<dbReference type="Proteomes" id="UP000010445">
    <property type="component" value="Unassembled WGS sequence"/>
</dbReference>
<name>L1MID1_9CORY</name>
<evidence type="ECO:0000259" key="1">
    <source>
        <dbReference type="Pfam" id="PF13280"/>
    </source>
</evidence>
<dbReference type="PROSITE" id="PS52050">
    <property type="entry name" value="WYL"/>
    <property type="match status" value="1"/>
</dbReference>
<accession>L1MID1</accession>
<dbReference type="PANTHER" id="PTHR34580:SF3">
    <property type="entry name" value="PROTEIN PAFB"/>
    <property type="match status" value="1"/>
</dbReference>
<evidence type="ECO:0000259" key="2">
    <source>
        <dbReference type="Pfam" id="PF25583"/>
    </source>
</evidence>
<dbReference type="Pfam" id="PF25583">
    <property type="entry name" value="WCX"/>
    <property type="match status" value="1"/>
</dbReference>
<reference evidence="3 4" key="1">
    <citation type="submission" date="2012-05" db="EMBL/GenBank/DDBJ databases">
        <authorList>
            <person name="Weinstock G."/>
            <person name="Sodergren E."/>
            <person name="Lobos E.A."/>
            <person name="Fulton L."/>
            <person name="Fulton R."/>
            <person name="Courtney L."/>
            <person name="Fronick C."/>
            <person name="O'Laughlin M."/>
            <person name="Godfrey J."/>
            <person name="Wilson R.M."/>
            <person name="Miner T."/>
            <person name="Farmer C."/>
            <person name="Delehaunty K."/>
            <person name="Cordes M."/>
            <person name="Minx P."/>
            <person name="Tomlinson C."/>
            <person name="Chen J."/>
            <person name="Wollam A."/>
            <person name="Pepin K.H."/>
            <person name="Bhonagiri V."/>
            <person name="Zhang X."/>
            <person name="Suruliraj S."/>
            <person name="Warren W."/>
            <person name="Mitreva M."/>
            <person name="Mardis E.R."/>
            <person name="Wilson R.K."/>
        </authorList>
    </citation>
    <scope>NUCLEOTIDE SEQUENCE [LARGE SCALE GENOMIC DNA]</scope>
    <source>
        <strain evidence="3 4">F0235</strain>
    </source>
</reference>
<sequence>MAKNEFHERLINLTFAFLHANDTGRRYITAEWIRTNVAGYQDRTDAAFQRMFARDRSILAKVGVPIETIAQATLDDAPGYRLNPHNYYLPEVSFTPDEAAVLALAGDKGLNHELAAFARSGWTKLAAAGASTVTAQDSAPVMFNNVTDLGVLTAQSLDTILKAHRNHHRIHFDYTPHKNAEPTRRVMDPWGIVNHQDRWYLVGFDIERDAPRTFRITRVSNIDIVGRAMHPAPEHTPLQELVADSLRSRKVLIDATITAEPGTAGELTSRASHRDHDTYVLTGVDRDWLVRTAAAYAPHALVVEPADVRDDVIAQLRSLLEVTPRDC</sequence>
<dbReference type="InterPro" id="IPR051534">
    <property type="entry name" value="CBASS_pafABC_assoc_protein"/>
</dbReference>
<dbReference type="PANTHER" id="PTHR34580">
    <property type="match status" value="1"/>
</dbReference>